<evidence type="ECO:0000256" key="3">
    <source>
        <dbReference type="ARBA" id="ARBA00022530"/>
    </source>
</evidence>
<dbReference type="SUPFAM" id="SSF100895">
    <property type="entry name" value="Kazal-type serine protease inhibitors"/>
    <property type="match status" value="1"/>
</dbReference>
<keyword evidence="8" id="KW-0325">Glycoprotein</keyword>
<dbReference type="PROSITE" id="PS51162">
    <property type="entry name" value="THYROGLOBULIN_1_2"/>
    <property type="match status" value="1"/>
</dbReference>
<dbReference type="Proteomes" id="UP000261520">
    <property type="component" value="Unplaced"/>
</dbReference>
<evidence type="ECO:0000256" key="10">
    <source>
        <dbReference type="PROSITE-ProRule" id="PRU00500"/>
    </source>
</evidence>
<proteinExistence type="predicted"/>
<dbReference type="AlphaFoldDB" id="A0A3B4BB21"/>
<evidence type="ECO:0000256" key="11">
    <source>
        <dbReference type="SAM" id="MobiDB-lite"/>
    </source>
</evidence>
<dbReference type="GO" id="GO:0005615">
    <property type="term" value="C:extracellular space"/>
    <property type="evidence" value="ECO:0007669"/>
    <property type="project" value="TreeGrafter"/>
</dbReference>
<reference evidence="15" key="1">
    <citation type="submission" date="2025-08" db="UniProtKB">
        <authorList>
            <consortium name="Ensembl"/>
        </authorList>
    </citation>
    <scope>IDENTIFICATION</scope>
</reference>
<dbReference type="CDD" id="cd00104">
    <property type="entry name" value="KAZAL_FS"/>
    <property type="match status" value="1"/>
</dbReference>
<evidence type="ECO:0000256" key="6">
    <source>
        <dbReference type="ARBA" id="ARBA00022974"/>
    </source>
</evidence>
<evidence type="ECO:0000313" key="15">
    <source>
        <dbReference type="Ensembl" id="ENSPMGP00000026947.1"/>
    </source>
</evidence>
<dbReference type="SMART" id="SM00211">
    <property type="entry name" value="TY"/>
    <property type="match status" value="1"/>
</dbReference>
<dbReference type="STRING" id="409849.ENSPMGP00000026947"/>
<evidence type="ECO:0000259" key="13">
    <source>
        <dbReference type="PROSITE" id="PS51162"/>
    </source>
</evidence>
<dbReference type="InterPro" id="IPR036058">
    <property type="entry name" value="Kazal_dom_sf"/>
</dbReference>
<dbReference type="GO" id="GO:0005518">
    <property type="term" value="F:collagen binding"/>
    <property type="evidence" value="ECO:0007669"/>
    <property type="project" value="TreeGrafter"/>
</dbReference>
<keyword evidence="5" id="KW-0106">Calcium</keyword>
<comment type="caution">
    <text evidence="10">Lacks conserved residue(s) required for the propagation of feature annotation.</text>
</comment>
<dbReference type="Gene3D" id="1.10.238.10">
    <property type="entry name" value="EF-hand"/>
    <property type="match status" value="1"/>
</dbReference>
<sequence>MMLVFLLPAVALFLSTQTPVSANNNNDKWLSTVAQYSKDRSWNRFRDDDYFKSWAPAKSLDQGPDVTKQDPCLKVKCPPHKICISHDYQTAICTNHKQPARKGSSGHKHRAEAGAHGKCRLCSTQQSTPVCGSDGHTYSSKCKLEFQNCLSGKTISVRCDGLCPCLPGHELPKPQQKSDKTQRNAELHSLAARLKDWFGVLHQDANRDLKSSDSVDSANGHFDTSILPICKDSLGWMFNKLDMNFDLLLDQSELSAIYLDKYELCMKPLFNSCDSFKDGKLSNNEWCFCFQKPQGLPCQTEKSKIQNQSRKKSLIGAYIPRCTEEGYFKPTQCHSSTGQCWCVDKYGNEIAGSRKQGNPNCDEDQETSGDFGSGGAVILLDDQEEAPSPSGRSRQKKRRGRIHPRGAVEDDEDGDDDKEEEIGYIW</sequence>
<dbReference type="InterPro" id="IPR019577">
    <property type="entry name" value="SPARC/Testican_Ca-bd-dom"/>
</dbReference>
<evidence type="ECO:0000256" key="4">
    <source>
        <dbReference type="ARBA" id="ARBA00022729"/>
    </source>
</evidence>
<dbReference type="InterPro" id="IPR000716">
    <property type="entry name" value="Thyroglobulin_1"/>
</dbReference>
<evidence type="ECO:0000256" key="12">
    <source>
        <dbReference type="SAM" id="SignalP"/>
    </source>
</evidence>
<name>A0A3B4BB21_9GOBI</name>
<reference evidence="15" key="2">
    <citation type="submission" date="2025-09" db="UniProtKB">
        <authorList>
            <consortium name="Ensembl"/>
        </authorList>
    </citation>
    <scope>IDENTIFICATION</scope>
</reference>
<keyword evidence="7 10" id="KW-1015">Disulfide bond</keyword>
<dbReference type="SUPFAM" id="SSF47473">
    <property type="entry name" value="EF-hand"/>
    <property type="match status" value="1"/>
</dbReference>
<dbReference type="SUPFAM" id="SSF57610">
    <property type="entry name" value="Thyroglobulin type-1 domain"/>
    <property type="match status" value="1"/>
</dbReference>
<dbReference type="Pfam" id="PF10591">
    <property type="entry name" value="SPARC_Ca_bdg"/>
    <property type="match status" value="1"/>
</dbReference>
<evidence type="ECO:0000256" key="9">
    <source>
        <dbReference type="ARBA" id="ARBA00023207"/>
    </source>
</evidence>
<evidence type="ECO:0000256" key="2">
    <source>
        <dbReference type="ARBA" id="ARBA00022525"/>
    </source>
</evidence>
<feature type="domain" description="Kazal-like" evidence="14">
    <location>
        <begin position="113"/>
        <end position="164"/>
    </location>
</feature>
<dbReference type="PANTHER" id="PTHR13866:SF17">
    <property type="entry name" value="TESTICAN-1"/>
    <property type="match status" value="1"/>
</dbReference>
<feature type="disulfide bond" evidence="10">
    <location>
        <begin position="333"/>
        <end position="340"/>
    </location>
</feature>
<dbReference type="InterPro" id="IPR036857">
    <property type="entry name" value="Thyroglobulin_1_sf"/>
</dbReference>
<keyword evidence="9" id="KW-0357">Heparan sulfate</keyword>
<dbReference type="FunFam" id="3.30.60.30:FF:000003">
    <property type="entry name" value="SPARC/osteonectin, cwcv and kazal-like domains proteoglycan 3"/>
    <property type="match status" value="1"/>
</dbReference>
<evidence type="ECO:0000259" key="14">
    <source>
        <dbReference type="PROSITE" id="PS51465"/>
    </source>
</evidence>
<dbReference type="Ensembl" id="ENSPMGT00000028705.1">
    <property type="protein sequence ID" value="ENSPMGP00000026947.1"/>
    <property type="gene ID" value="ENSPMGG00000021754.1"/>
</dbReference>
<dbReference type="Pfam" id="PF07648">
    <property type="entry name" value="Kazal_2"/>
    <property type="match status" value="1"/>
</dbReference>
<evidence type="ECO:0000313" key="16">
    <source>
        <dbReference type="Proteomes" id="UP000261520"/>
    </source>
</evidence>
<protein>
    <submittedName>
        <fullName evidence="15">Uncharacterized protein</fullName>
    </submittedName>
</protein>
<dbReference type="PROSITE" id="PS51465">
    <property type="entry name" value="KAZAL_2"/>
    <property type="match status" value="1"/>
</dbReference>
<accession>A0A3B4BB21</accession>
<dbReference type="InterPro" id="IPR011992">
    <property type="entry name" value="EF-hand-dom_pair"/>
</dbReference>
<evidence type="ECO:0000256" key="1">
    <source>
        <dbReference type="ARBA" id="ARBA00004498"/>
    </source>
</evidence>
<organism evidence="15 16">
    <name type="scientific">Periophthalmus magnuspinnatus</name>
    <dbReference type="NCBI Taxonomy" id="409849"/>
    <lineage>
        <taxon>Eukaryota</taxon>
        <taxon>Metazoa</taxon>
        <taxon>Chordata</taxon>
        <taxon>Craniata</taxon>
        <taxon>Vertebrata</taxon>
        <taxon>Euteleostomi</taxon>
        <taxon>Actinopterygii</taxon>
        <taxon>Neopterygii</taxon>
        <taxon>Teleostei</taxon>
        <taxon>Neoteleostei</taxon>
        <taxon>Acanthomorphata</taxon>
        <taxon>Gobiaria</taxon>
        <taxon>Gobiiformes</taxon>
        <taxon>Gobioidei</taxon>
        <taxon>Gobiidae</taxon>
        <taxon>Oxudercinae</taxon>
        <taxon>Periophthalmus</taxon>
    </lineage>
</organism>
<feature type="domain" description="Thyroglobulin type-1" evidence="13">
    <location>
        <begin position="295"/>
        <end position="361"/>
    </location>
</feature>
<dbReference type="Pfam" id="PF00086">
    <property type="entry name" value="Thyroglobulin_1"/>
    <property type="match status" value="1"/>
</dbReference>
<keyword evidence="4 12" id="KW-0732">Signal</keyword>
<dbReference type="GO" id="GO:0005509">
    <property type="term" value="F:calcium ion binding"/>
    <property type="evidence" value="ECO:0007669"/>
    <property type="project" value="InterPro"/>
</dbReference>
<evidence type="ECO:0000256" key="7">
    <source>
        <dbReference type="ARBA" id="ARBA00023157"/>
    </source>
</evidence>
<dbReference type="InterPro" id="IPR002350">
    <property type="entry name" value="Kazal_dom"/>
</dbReference>
<dbReference type="Gene3D" id="3.30.60.30">
    <property type="match status" value="1"/>
</dbReference>
<dbReference type="CDD" id="cd00191">
    <property type="entry name" value="TY"/>
    <property type="match status" value="1"/>
</dbReference>
<dbReference type="PANTHER" id="PTHR13866">
    <property type="entry name" value="SPARC OSTEONECTIN"/>
    <property type="match status" value="1"/>
</dbReference>
<feature type="compositionally biased region" description="Acidic residues" evidence="11">
    <location>
        <begin position="409"/>
        <end position="426"/>
    </location>
</feature>
<evidence type="ECO:0000256" key="8">
    <source>
        <dbReference type="ARBA" id="ARBA00023180"/>
    </source>
</evidence>
<keyword evidence="16" id="KW-1185">Reference proteome</keyword>
<dbReference type="PROSITE" id="PS00484">
    <property type="entry name" value="THYROGLOBULIN_1_1"/>
    <property type="match status" value="1"/>
</dbReference>
<keyword evidence="3" id="KW-0272">Extracellular matrix</keyword>
<dbReference type="GO" id="GO:0050840">
    <property type="term" value="F:extracellular matrix binding"/>
    <property type="evidence" value="ECO:0007669"/>
    <property type="project" value="TreeGrafter"/>
</dbReference>
<evidence type="ECO:0000256" key="5">
    <source>
        <dbReference type="ARBA" id="ARBA00022837"/>
    </source>
</evidence>
<keyword evidence="2" id="KW-0964">Secreted</keyword>
<feature type="compositionally biased region" description="Basic residues" evidence="11">
    <location>
        <begin position="393"/>
        <end position="404"/>
    </location>
</feature>
<comment type="subcellular location">
    <subcellularLocation>
        <location evidence="1">Secreted</location>
        <location evidence="1">Extracellular space</location>
        <location evidence="1">Extracellular matrix</location>
    </subcellularLocation>
</comment>
<dbReference type="Gene3D" id="4.10.800.10">
    <property type="entry name" value="Thyroglobulin type-1"/>
    <property type="match status" value="1"/>
</dbReference>
<feature type="signal peptide" evidence="12">
    <location>
        <begin position="1"/>
        <end position="22"/>
    </location>
</feature>
<keyword evidence="6" id="KW-0654">Proteoglycan</keyword>
<feature type="region of interest" description="Disordered" evidence="11">
    <location>
        <begin position="353"/>
        <end position="426"/>
    </location>
</feature>
<feature type="chain" id="PRO_5017383569" evidence="12">
    <location>
        <begin position="23"/>
        <end position="426"/>
    </location>
</feature>
<dbReference type="FunFam" id="4.10.800.10:FF:000001">
    <property type="entry name" value="Testican-3 isoform 2"/>
    <property type="match status" value="1"/>
</dbReference>
<dbReference type="SMART" id="SM00280">
    <property type="entry name" value="KAZAL"/>
    <property type="match status" value="1"/>
</dbReference>